<dbReference type="AlphaFoldDB" id="A0A9D3VS03"/>
<comment type="caution">
    <text evidence="1">The sequence shown here is derived from an EMBL/GenBank/DDBJ whole genome shotgun (WGS) entry which is preliminary data.</text>
</comment>
<gene>
    <name evidence="1" type="ORF">J1N35_018865</name>
</gene>
<accession>A0A9D3VS03</accession>
<evidence type="ECO:0000313" key="1">
    <source>
        <dbReference type="EMBL" id="KAH1091608.1"/>
    </source>
</evidence>
<keyword evidence="2" id="KW-1185">Reference proteome</keyword>
<feature type="non-terminal residue" evidence="1">
    <location>
        <position position="1"/>
    </location>
</feature>
<proteinExistence type="predicted"/>
<dbReference type="EMBL" id="JAIQCV010000006">
    <property type="protein sequence ID" value="KAH1091608.1"/>
    <property type="molecule type" value="Genomic_DNA"/>
</dbReference>
<protein>
    <submittedName>
        <fullName evidence="1">Uncharacterized protein</fullName>
    </submittedName>
</protein>
<evidence type="ECO:0000313" key="2">
    <source>
        <dbReference type="Proteomes" id="UP000828251"/>
    </source>
</evidence>
<dbReference type="Proteomes" id="UP000828251">
    <property type="component" value="Unassembled WGS sequence"/>
</dbReference>
<sequence length="130" mass="15051">RLNLMGCTKINKLYNTKVDVDEHFKFIKDSTDNKWDLFVNEGALWMGSHEKNYTMHCRFLTLKIKSGFHFVNCKLLPSTHSTIVNPDRMCLIHSIIKYSHRSSESMTLFRGIRPKGPRQIGGIPSHCARL</sequence>
<reference evidence="1 2" key="1">
    <citation type="journal article" date="2021" name="Plant Biotechnol. J.">
        <title>Multi-omics assisted identification of the key and species-specific regulatory components of drought-tolerant mechanisms in Gossypium stocksii.</title>
        <authorList>
            <person name="Yu D."/>
            <person name="Ke L."/>
            <person name="Zhang D."/>
            <person name="Wu Y."/>
            <person name="Sun Y."/>
            <person name="Mei J."/>
            <person name="Sun J."/>
            <person name="Sun Y."/>
        </authorList>
    </citation>
    <scope>NUCLEOTIDE SEQUENCE [LARGE SCALE GENOMIC DNA]</scope>
    <source>
        <strain evidence="2">cv. E1</strain>
        <tissue evidence="1">Leaf</tissue>
    </source>
</reference>
<organism evidence="1 2">
    <name type="scientific">Gossypium stocksii</name>
    <dbReference type="NCBI Taxonomy" id="47602"/>
    <lineage>
        <taxon>Eukaryota</taxon>
        <taxon>Viridiplantae</taxon>
        <taxon>Streptophyta</taxon>
        <taxon>Embryophyta</taxon>
        <taxon>Tracheophyta</taxon>
        <taxon>Spermatophyta</taxon>
        <taxon>Magnoliopsida</taxon>
        <taxon>eudicotyledons</taxon>
        <taxon>Gunneridae</taxon>
        <taxon>Pentapetalae</taxon>
        <taxon>rosids</taxon>
        <taxon>malvids</taxon>
        <taxon>Malvales</taxon>
        <taxon>Malvaceae</taxon>
        <taxon>Malvoideae</taxon>
        <taxon>Gossypium</taxon>
    </lineage>
</organism>
<name>A0A9D3VS03_9ROSI</name>